<accession>C7CEN8</accession>
<evidence type="ECO:0000313" key="2">
    <source>
        <dbReference type="EMBL" id="CAX25990.1"/>
    </source>
</evidence>
<dbReference type="Proteomes" id="UP000008070">
    <property type="component" value="Chromosome"/>
</dbReference>
<dbReference type="EMBL" id="FP103042">
    <property type="protein sequence ID" value="CAX25990.1"/>
    <property type="molecule type" value="Genomic_DNA"/>
</dbReference>
<dbReference type="KEGG" id="mdi:METDI4360"/>
<sequence length="268" mass="30184">MPRFYSSYSKPSYDHLGVGTPAQIFASTYAKPTYGSRTGWWPERVNLDLIRLFEGRERLERDEAVEAFRALFAKEKHTPSFTADRAANALQWGVRLGLLTESVEGGRYVWTMPDRTPWFETDSKGRPRQVRGLPDGEQADVNRKRAAQAKARATIREREALARDAVIEALVNDLLIHKPDAAAPDAGIWREALPNAGLPQPIVSIRPMVLEAHHDMDPRDQKRWQRHLEVIADAARWETRHRPALPVQPATVEDDGLLAEDDAALAGL</sequence>
<dbReference type="RefSeq" id="WP_015823688.1">
    <property type="nucleotide sequence ID" value="NC_012988.1"/>
</dbReference>
<name>C7CEN8_METED</name>
<dbReference type="AlphaFoldDB" id="C7CEN8"/>
<reference evidence="3" key="1">
    <citation type="journal article" date="2009" name="PLoS ONE">
        <title>Methylobacterium genome sequences: a reference blueprint to investigate microbial metabolism of C1 compounds from natural and industrial sources.</title>
        <authorList>
            <person name="Vuilleumier S."/>
            <person name="Chistoserdova L."/>
            <person name="Lee M.-C."/>
            <person name="Bringel F."/>
            <person name="Lajus A."/>
            <person name="Zhou Y."/>
            <person name="Gourion B."/>
            <person name="Barbe V."/>
            <person name="Chang J."/>
            <person name="Cruveiller S."/>
            <person name="Dossat C."/>
            <person name="Gillett W."/>
            <person name="Gruffaz C."/>
            <person name="Haugen E."/>
            <person name="Hourcade E."/>
            <person name="Levy R."/>
            <person name="Mangenot S."/>
            <person name="Muller E."/>
            <person name="Nadalig T."/>
            <person name="Pagni M."/>
            <person name="Penny C."/>
            <person name="Peyraud R."/>
            <person name="Robinson D.G."/>
            <person name="Roche D."/>
            <person name="Rouy Z."/>
            <person name="Saenampechek C."/>
            <person name="Salvignol G."/>
            <person name="Vallenet D."/>
            <person name="Wu Z."/>
            <person name="Marx C.J."/>
            <person name="Vorholt J.A."/>
            <person name="Olson M.V."/>
            <person name="Kaul R."/>
            <person name="Weissenbach J."/>
            <person name="Medigue C."/>
            <person name="Lidstrom M.E."/>
        </authorList>
    </citation>
    <scope>NUCLEOTIDE SEQUENCE [LARGE SCALE GENOMIC DNA]</scope>
    <source>
        <strain evidence="3">DSM 6343 / CIP 106787 / DM4</strain>
    </source>
</reference>
<evidence type="ECO:0000256" key="1">
    <source>
        <dbReference type="SAM" id="MobiDB-lite"/>
    </source>
</evidence>
<protein>
    <submittedName>
        <fullName evidence="2">Uncharacterized protein</fullName>
    </submittedName>
</protein>
<evidence type="ECO:0000313" key="3">
    <source>
        <dbReference type="Proteomes" id="UP000008070"/>
    </source>
</evidence>
<dbReference type="HOGENOM" id="CLU_1037499_0_0_5"/>
<organism evidence="2 3">
    <name type="scientific">Methylorubrum extorquens (strain DSM 6343 / CIP 106787 / DM4)</name>
    <name type="common">Methylobacterium extorquens</name>
    <dbReference type="NCBI Taxonomy" id="661410"/>
    <lineage>
        <taxon>Bacteria</taxon>
        <taxon>Pseudomonadati</taxon>
        <taxon>Pseudomonadota</taxon>
        <taxon>Alphaproteobacteria</taxon>
        <taxon>Hyphomicrobiales</taxon>
        <taxon>Methylobacteriaceae</taxon>
        <taxon>Methylorubrum</taxon>
    </lineage>
</organism>
<proteinExistence type="predicted"/>
<feature type="region of interest" description="Disordered" evidence="1">
    <location>
        <begin position="120"/>
        <end position="140"/>
    </location>
</feature>
<dbReference type="GeneID" id="72991182"/>
<gene>
    <name evidence="2" type="ORF">METD_I4360</name>
</gene>